<dbReference type="InterPro" id="IPR020084">
    <property type="entry name" value="NUDIX_hydrolase_CS"/>
</dbReference>
<dbReference type="GO" id="GO:0009240">
    <property type="term" value="P:isopentenyl diphosphate biosynthetic process"/>
    <property type="evidence" value="ECO:0007669"/>
    <property type="project" value="TreeGrafter"/>
</dbReference>
<dbReference type="GO" id="GO:0004452">
    <property type="term" value="F:isopentenyl-diphosphate delta-isomerase activity"/>
    <property type="evidence" value="ECO:0007669"/>
    <property type="project" value="TreeGrafter"/>
</dbReference>
<dbReference type="AlphaFoldDB" id="A0A7J4JYI1"/>
<dbReference type="InterPro" id="IPR000086">
    <property type="entry name" value="NUDIX_hydrolase_dom"/>
</dbReference>
<gene>
    <name evidence="3" type="ORF">HA222_05185</name>
</gene>
<protein>
    <submittedName>
        <fullName evidence="3">NUDIX domain-containing protein</fullName>
    </submittedName>
</protein>
<dbReference type="GO" id="GO:0016787">
    <property type="term" value="F:hydrolase activity"/>
    <property type="evidence" value="ECO:0007669"/>
    <property type="project" value="UniProtKB-KW"/>
</dbReference>
<reference evidence="4" key="1">
    <citation type="journal article" date="2020" name="bioRxiv">
        <title>A rank-normalized archaeal taxonomy based on genome phylogeny resolves widespread incomplete and uneven classifications.</title>
        <authorList>
            <person name="Rinke C."/>
            <person name="Chuvochina M."/>
            <person name="Mussig A.J."/>
            <person name="Chaumeil P.-A."/>
            <person name="Waite D.W."/>
            <person name="Whitman W.B."/>
            <person name="Parks D.H."/>
            <person name="Hugenholtz P."/>
        </authorList>
    </citation>
    <scope>NUCLEOTIDE SEQUENCE [LARGE SCALE GENOMIC DNA]</scope>
</reference>
<evidence type="ECO:0000313" key="3">
    <source>
        <dbReference type="EMBL" id="HIH22020.1"/>
    </source>
</evidence>
<evidence type="ECO:0000313" key="4">
    <source>
        <dbReference type="Proteomes" id="UP000590964"/>
    </source>
</evidence>
<dbReference type="PROSITE" id="PS51462">
    <property type="entry name" value="NUDIX"/>
    <property type="match status" value="1"/>
</dbReference>
<sequence>MARELVDAVDRKDKKIGTIAKDIAHSKGTIHRAAHVFVFNKKGEIFLQKRSKRKLLAPGLLDSSCAGHVLAGESYQKAAARELKEELGIKKAKAKFLFKSLFIKKTRTYHNREIIALFELDWNGKVKISSEASSGKWIMIAKLRKEIREKPGAFGSAFLKLFRKFLKLKKA</sequence>
<organism evidence="3 4">
    <name type="scientific">Candidatus Iainarchaeum sp</name>
    <dbReference type="NCBI Taxonomy" id="3101447"/>
    <lineage>
        <taxon>Archaea</taxon>
        <taxon>Candidatus Iainarchaeota</taxon>
        <taxon>Candidatus Iainarchaeia</taxon>
        <taxon>Candidatus Iainarchaeales</taxon>
        <taxon>Candidatus Iainarchaeaceae</taxon>
        <taxon>Candidatus Iainarchaeum</taxon>
    </lineage>
</organism>
<proteinExistence type="predicted"/>
<dbReference type="Gene3D" id="3.90.79.10">
    <property type="entry name" value="Nucleoside Triphosphate Pyrophosphohydrolase"/>
    <property type="match status" value="1"/>
</dbReference>
<comment type="caution">
    <text evidence="3">The sequence shown here is derived from an EMBL/GenBank/DDBJ whole genome shotgun (WGS) entry which is preliminary data.</text>
</comment>
<evidence type="ECO:0000259" key="2">
    <source>
        <dbReference type="PROSITE" id="PS51462"/>
    </source>
</evidence>
<dbReference type="Pfam" id="PF00293">
    <property type="entry name" value="NUDIX"/>
    <property type="match status" value="1"/>
</dbReference>
<dbReference type="SUPFAM" id="SSF55811">
    <property type="entry name" value="Nudix"/>
    <property type="match status" value="1"/>
</dbReference>
<dbReference type="GO" id="GO:0005737">
    <property type="term" value="C:cytoplasm"/>
    <property type="evidence" value="ECO:0007669"/>
    <property type="project" value="TreeGrafter"/>
</dbReference>
<name>A0A7J4JYI1_9ARCH</name>
<dbReference type="CDD" id="cd04692">
    <property type="entry name" value="NUDIX_Hydrolase"/>
    <property type="match status" value="1"/>
</dbReference>
<dbReference type="PROSITE" id="PS00893">
    <property type="entry name" value="NUDIX_BOX"/>
    <property type="match status" value="1"/>
</dbReference>
<accession>A0A7J4JYI1</accession>
<keyword evidence="1" id="KW-0378">Hydrolase</keyword>
<dbReference type="PANTHER" id="PTHR10885">
    <property type="entry name" value="ISOPENTENYL-DIPHOSPHATE DELTA-ISOMERASE"/>
    <property type="match status" value="1"/>
</dbReference>
<dbReference type="EMBL" id="DUFW01000090">
    <property type="protein sequence ID" value="HIH22020.1"/>
    <property type="molecule type" value="Genomic_DNA"/>
</dbReference>
<feature type="domain" description="Nudix hydrolase" evidence="2">
    <location>
        <begin position="29"/>
        <end position="160"/>
    </location>
</feature>
<dbReference type="PANTHER" id="PTHR10885:SF20">
    <property type="entry name" value="NUDIX HYDROLASE DOMAIN-CONTAINING PROTEIN"/>
    <property type="match status" value="1"/>
</dbReference>
<dbReference type="Proteomes" id="UP000590964">
    <property type="component" value="Unassembled WGS sequence"/>
</dbReference>
<dbReference type="InterPro" id="IPR015797">
    <property type="entry name" value="NUDIX_hydrolase-like_dom_sf"/>
</dbReference>
<evidence type="ECO:0000256" key="1">
    <source>
        <dbReference type="ARBA" id="ARBA00022801"/>
    </source>
</evidence>